<dbReference type="SUPFAM" id="SSF51905">
    <property type="entry name" value="FAD/NAD(P)-binding domain"/>
    <property type="match status" value="1"/>
</dbReference>
<evidence type="ECO:0000313" key="2">
    <source>
        <dbReference type="Proteomes" id="UP001319200"/>
    </source>
</evidence>
<dbReference type="EMBL" id="JAHESF010000070">
    <property type="protein sequence ID" value="MBT1701415.1"/>
    <property type="molecule type" value="Genomic_DNA"/>
</dbReference>
<gene>
    <name evidence="1" type="ORF">KK083_31265</name>
</gene>
<name>A0AAP2DRV7_9BACT</name>
<accession>A0AAP2DRV7</accession>
<organism evidence="1 2">
    <name type="scientific">Chryseosolibacter histidini</name>
    <dbReference type="NCBI Taxonomy" id="2782349"/>
    <lineage>
        <taxon>Bacteria</taxon>
        <taxon>Pseudomonadati</taxon>
        <taxon>Bacteroidota</taxon>
        <taxon>Cytophagia</taxon>
        <taxon>Cytophagales</taxon>
        <taxon>Chryseotaleaceae</taxon>
        <taxon>Chryseosolibacter</taxon>
    </lineage>
</organism>
<keyword evidence="2" id="KW-1185">Reference proteome</keyword>
<protein>
    <submittedName>
        <fullName evidence="1">FAD-dependent oxidoreductase</fullName>
    </submittedName>
</protein>
<dbReference type="Gene3D" id="3.50.50.60">
    <property type="entry name" value="FAD/NAD(P)-binding domain"/>
    <property type="match status" value="1"/>
</dbReference>
<proteinExistence type="predicted"/>
<feature type="non-terminal residue" evidence="1">
    <location>
        <position position="1"/>
    </location>
</feature>
<dbReference type="RefSeq" id="WP_254170096.1">
    <property type="nucleotide sequence ID" value="NZ_JAHESF010000070.1"/>
</dbReference>
<dbReference type="Gene3D" id="1.10.405.10">
    <property type="entry name" value="Guanine Nucleotide Dissociation Inhibitor, domain 1"/>
    <property type="match status" value="1"/>
</dbReference>
<dbReference type="AlphaFoldDB" id="A0AAP2DRV7"/>
<comment type="caution">
    <text evidence="1">The sequence shown here is derived from an EMBL/GenBank/DDBJ whole genome shotgun (WGS) entry which is preliminary data.</text>
</comment>
<evidence type="ECO:0000313" key="1">
    <source>
        <dbReference type="EMBL" id="MBT1701415.1"/>
    </source>
</evidence>
<dbReference type="Proteomes" id="UP001319200">
    <property type="component" value="Unassembled WGS sequence"/>
</dbReference>
<reference evidence="1 2" key="1">
    <citation type="submission" date="2021-05" db="EMBL/GenBank/DDBJ databases">
        <title>A Polyphasic approach of four new species of the genus Ohtaekwangia: Ohtaekwangia histidinii sp. nov., Ohtaekwangia cretensis sp. nov., Ohtaekwangia indiensis sp. nov., Ohtaekwangia reichenbachii sp. nov. from diverse environment.</title>
        <authorList>
            <person name="Octaviana S."/>
        </authorList>
    </citation>
    <scope>NUCLEOTIDE SEQUENCE [LARGE SCALE GENOMIC DNA]</scope>
    <source>
        <strain evidence="1 2">PWU4</strain>
    </source>
</reference>
<sequence>AFPWGAHYLPLPGTNDAELTAFLTEAGVITGVTNGLPVFNEYYLCHDPKERLYIHHHWQEGIIPHEGVPPKDREEIERFLAMMHGYKELKGSDGREAFAIPVSFSSADEKILALDAITAEQFLADNNFTSTYLRWYVNYCCADDYGTSVAQTSAWAMVHYFASRKGKALNAASDSVLTWPEGNYWLIKQLRKNLQTNIQPQSLAYSVNLKGNGVEVLYFDATRNMSKKIEANAVIMATPQFINQRLLAGTQRNLDYQTFEYAPWMVANITTDLPLNERRGEQLCWDNVIYGSEALGYVNALHQQVGIYQHEKVITYYKPLLGSDPRAARQQAYTHTFDDWKAAILADLQKPHPGMEKNIQEMNVWLWGHGMIKPSPGFIWSANRKNAATPLNDRIHFAHADLSGISIFEEAFYNGHQSARAVLKHDA</sequence>
<dbReference type="InterPro" id="IPR036188">
    <property type="entry name" value="FAD/NAD-bd_sf"/>
</dbReference>